<protein>
    <submittedName>
        <fullName evidence="1">Uncharacterized protein</fullName>
    </submittedName>
</protein>
<name>V7PN77_PLAYE</name>
<dbReference type="EMBL" id="KI635738">
    <property type="protein sequence ID" value="ETB61061.1"/>
    <property type="molecule type" value="Genomic_DNA"/>
</dbReference>
<dbReference type="OrthoDB" id="10253982at2759"/>
<dbReference type="Gene3D" id="3.60.10.10">
    <property type="entry name" value="Endonuclease/exonuclease/phosphatase"/>
    <property type="match status" value="1"/>
</dbReference>
<dbReference type="AlphaFoldDB" id="V7PN77"/>
<dbReference type="SUPFAM" id="SSF56219">
    <property type="entry name" value="DNase I-like"/>
    <property type="match status" value="1"/>
</dbReference>
<dbReference type="InterPro" id="IPR036691">
    <property type="entry name" value="Endo/exonu/phosph_ase_sf"/>
</dbReference>
<gene>
    <name evidence="1" type="ORF">YYC_02003</name>
</gene>
<dbReference type="PANTHER" id="PTHR12121">
    <property type="entry name" value="CARBON CATABOLITE REPRESSOR PROTEIN 4"/>
    <property type="match status" value="1"/>
</dbReference>
<dbReference type="InterPro" id="IPR050410">
    <property type="entry name" value="CCR4/nocturin_mRNA_transcr"/>
</dbReference>
<organism evidence="1 2">
    <name type="scientific">Plasmodium yoelii 17X</name>
    <dbReference type="NCBI Taxonomy" id="1323249"/>
    <lineage>
        <taxon>Eukaryota</taxon>
        <taxon>Sar</taxon>
        <taxon>Alveolata</taxon>
        <taxon>Apicomplexa</taxon>
        <taxon>Aconoidasida</taxon>
        <taxon>Haemosporida</taxon>
        <taxon>Plasmodiidae</taxon>
        <taxon>Plasmodium</taxon>
        <taxon>Plasmodium (Vinckeia)</taxon>
    </lineage>
</organism>
<evidence type="ECO:0000313" key="2">
    <source>
        <dbReference type="Proteomes" id="UP000018538"/>
    </source>
</evidence>
<keyword evidence="2" id="KW-1185">Reference proteome</keyword>
<proteinExistence type="predicted"/>
<dbReference type="GO" id="GO:0000175">
    <property type="term" value="F:3'-5'-RNA exonuclease activity"/>
    <property type="evidence" value="ECO:0007669"/>
    <property type="project" value="TreeGrafter"/>
</dbReference>
<dbReference type="Gene3D" id="4.10.60.20">
    <property type="match status" value="1"/>
</dbReference>
<dbReference type="Proteomes" id="UP000018538">
    <property type="component" value="Unassembled WGS sequence"/>
</dbReference>
<accession>V7PN77</accession>
<sequence length="746" mass="88448">MFYGTNSITGFFLKKIRTVKRAKNNEKKYICCSYIRNDISIEKDNICRNFQNIKTQACISLKYNRMDANVEKKIISNYNVNIEEKKNSDNSSEYIYDDNKNNECVIARDKEKQKNVSDNIEKEDTVLNSKIPKKDTINKNHEHILESEYNDMINEQNNNINNLSLGKCISTQKKYIYKFEKFSVFSFNILANSLVDYKYNNNCASVMKWMNRKKLIYKNITNKLSDIICLQEIEKLYFIELQEKLKLLNYKGIFLKKNKETCKDGICIFYNTKVFELLFVDKVIYDKSIFFKKWHAGLIVALRNLKSKKIEYYDSNKNGCNEQINDNLKKNNNNFVNDAHDIIIVSNTHLIFDSRHGDIKLYQLCYLTYRLVFMINKCIKYIKESVKQEKGDKGLIDSSEENTEEHEKDELNDILKPAIIFCGDFNLTPNSLLYYYITNRYINLKNVNLKNISGQYLMFKKQLYIYNSLNGVKIKNIFDENILNDLKYEKYNNLIENMKKESLFSFYKDENILNSEYLINSFSKKKNNLKNFDSFEYTFKKLKNKSSEETYEDVNSEKADSKINESICVSKQEDSVSKFNEIFDSVDTDEKEKNKPINYKTYKYNEKTIKENEKPNVEMHENTKMMDNDDQNFILYYPLYLESIYNGCAQNNVEEKCYKYDDIENLNNSSTHLMIRNVPFTVFHGKQKGCVDYIFYSYKNLKKLSYTNLPSFEQLEKYGCLPNKVIRSYNDIIIQRLLLLVFIITS</sequence>
<dbReference type="PANTHER" id="PTHR12121:SF34">
    <property type="entry name" value="PROTEIN ANGEL"/>
    <property type="match status" value="1"/>
</dbReference>
<evidence type="ECO:0000313" key="1">
    <source>
        <dbReference type="EMBL" id="ETB61061.1"/>
    </source>
</evidence>
<reference evidence="1 2" key="1">
    <citation type="submission" date="2013-11" db="EMBL/GenBank/DDBJ databases">
        <title>The Genome Sequence of Plasmodium yoelii 17X.</title>
        <authorList>
            <consortium name="The Broad Institute Genomics Platform"/>
            <consortium name="The Broad Institute Genome Sequencing Center for Infectious Disease"/>
            <person name="Neafsey D."/>
            <person name="Adams J."/>
            <person name="Walker B."/>
            <person name="Young S.K."/>
            <person name="Zeng Q."/>
            <person name="Gargeya S."/>
            <person name="Fitzgerald M."/>
            <person name="Haas B."/>
            <person name="Abouelleil A."/>
            <person name="Alvarado L."/>
            <person name="Chapman S.B."/>
            <person name="Gainer-Dewar J."/>
            <person name="Goldberg J."/>
            <person name="Griggs A."/>
            <person name="Gujja S."/>
            <person name="Hansen M."/>
            <person name="Howarth C."/>
            <person name="Imamovic A."/>
            <person name="Ireland A."/>
            <person name="Larimer J."/>
            <person name="McCowan C."/>
            <person name="Murphy C."/>
            <person name="Pearson M."/>
            <person name="Poon T.W."/>
            <person name="Priest M."/>
            <person name="Roberts A."/>
            <person name="Saif S."/>
            <person name="Shea T."/>
            <person name="Sykes S."/>
            <person name="Wortman J."/>
            <person name="Nusbaum C."/>
            <person name="Birren B."/>
        </authorList>
    </citation>
    <scope>NUCLEOTIDE SEQUENCE [LARGE SCALE GENOMIC DNA]</scope>
    <source>
        <strain evidence="1 2">17X</strain>
    </source>
</reference>